<dbReference type="Pfam" id="PF08670">
    <property type="entry name" value="MEKHLA"/>
    <property type="match status" value="1"/>
</dbReference>
<protein>
    <submittedName>
        <fullName evidence="2">MEKHLA domain-containing protein</fullName>
    </submittedName>
</protein>
<sequence length="157" mass="17596">MANWGTIQGIGTTEAHARLITESFRRLLGRALVEVNEGESVRDKLYDAPVVVLSHGTEEDPVLNYGNAAAQSLWERDWADFTSIPSRLTAEPMERAERDQFLKKVAEQGYDDDFNGIRVSSTGRRIAIERGIVWNLIDEQGVYRGQAAAFATYGYIE</sequence>
<dbReference type="EMBL" id="JACXZA010000006">
    <property type="protein sequence ID" value="MBD3921682.1"/>
    <property type="molecule type" value="Genomic_DNA"/>
</dbReference>
<evidence type="ECO:0000259" key="1">
    <source>
        <dbReference type="Pfam" id="PF08670"/>
    </source>
</evidence>
<dbReference type="Proteomes" id="UP000609346">
    <property type="component" value="Unassembled WGS sequence"/>
</dbReference>
<accession>A0ABR8N2N8</accession>
<name>A0ABR8N2N8_9BACL</name>
<keyword evidence="3" id="KW-1185">Reference proteome</keyword>
<evidence type="ECO:0000313" key="2">
    <source>
        <dbReference type="EMBL" id="MBD3921682.1"/>
    </source>
</evidence>
<proteinExistence type="predicted"/>
<dbReference type="RefSeq" id="WP_191205968.1">
    <property type="nucleotide sequence ID" value="NZ_JACXZA010000006.1"/>
</dbReference>
<organism evidence="2 3">
    <name type="scientific">Paenibacillus terricola</name>
    <dbReference type="NCBI Taxonomy" id="2763503"/>
    <lineage>
        <taxon>Bacteria</taxon>
        <taxon>Bacillati</taxon>
        <taxon>Bacillota</taxon>
        <taxon>Bacilli</taxon>
        <taxon>Bacillales</taxon>
        <taxon>Paenibacillaceae</taxon>
        <taxon>Paenibacillus</taxon>
    </lineage>
</organism>
<reference evidence="2 3" key="1">
    <citation type="submission" date="2020-09" db="EMBL/GenBank/DDBJ databases">
        <title>Paenibacillus sp. strain PR3 16S rRNA gene Genome sequencing and assembly.</title>
        <authorList>
            <person name="Kim J."/>
        </authorList>
    </citation>
    <scope>NUCLEOTIDE SEQUENCE [LARGE SCALE GENOMIC DNA]</scope>
    <source>
        <strain evidence="2 3">PR3</strain>
    </source>
</reference>
<evidence type="ECO:0000313" key="3">
    <source>
        <dbReference type="Proteomes" id="UP000609346"/>
    </source>
</evidence>
<comment type="caution">
    <text evidence="2">The sequence shown here is derived from an EMBL/GenBank/DDBJ whole genome shotgun (WGS) entry which is preliminary data.</text>
</comment>
<gene>
    <name evidence="2" type="ORF">H8B09_23150</name>
</gene>
<dbReference type="InterPro" id="IPR013978">
    <property type="entry name" value="MEKHLA"/>
</dbReference>
<feature type="domain" description="MEKHLA" evidence="1">
    <location>
        <begin position="15"/>
        <end position="153"/>
    </location>
</feature>